<evidence type="ECO:0000259" key="1">
    <source>
        <dbReference type="Pfam" id="PF03184"/>
    </source>
</evidence>
<dbReference type="Pfam" id="PF03184">
    <property type="entry name" value="DDE_1"/>
    <property type="match status" value="1"/>
</dbReference>
<dbReference type="Gene3D" id="1.10.10.60">
    <property type="entry name" value="Homeodomain-like"/>
    <property type="match status" value="1"/>
</dbReference>
<comment type="caution">
    <text evidence="2">The sequence shown here is derived from an EMBL/GenBank/DDBJ whole genome shotgun (WGS) entry which is preliminary data.</text>
</comment>
<dbReference type="PANTHER" id="PTHR19303">
    <property type="entry name" value="TRANSPOSON"/>
    <property type="match status" value="1"/>
</dbReference>
<name>A0A4Y2GKP4_ARAVE</name>
<organism evidence="2 3">
    <name type="scientific">Araneus ventricosus</name>
    <name type="common">Orbweaver spider</name>
    <name type="synonym">Epeira ventricosa</name>
    <dbReference type="NCBI Taxonomy" id="182803"/>
    <lineage>
        <taxon>Eukaryota</taxon>
        <taxon>Metazoa</taxon>
        <taxon>Ecdysozoa</taxon>
        <taxon>Arthropoda</taxon>
        <taxon>Chelicerata</taxon>
        <taxon>Arachnida</taxon>
        <taxon>Araneae</taxon>
        <taxon>Araneomorphae</taxon>
        <taxon>Entelegynae</taxon>
        <taxon>Araneoidea</taxon>
        <taxon>Araneidae</taxon>
        <taxon>Araneus</taxon>
    </lineage>
</organism>
<dbReference type="InterPro" id="IPR050863">
    <property type="entry name" value="CenT-Element_Derived"/>
</dbReference>
<dbReference type="EMBL" id="BGPR01001447">
    <property type="protein sequence ID" value="GBM54173.1"/>
    <property type="molecule type" value="Genomic_DNA"/>
</dbReference>
<dbReference type="InterPro" id="IPR004875">
    <property type="entry name" value="DDE_SF_endonuclease_dom"/>
</dbReference>
<accession>A0A4Y2GKP4</accession>
<dbReference type="AlphaFoldDB" id="A0A4Y2GKP4"/>
<sequence>MEIAEELNIEDFGSSNGWLERFKTDIAFLLKQFADKQQLLKERNVAIIVDNCTAHNQPENLKAIEIIFLPPNVTALLQSLDQGIIRDFKRKDKKMLAKDLIKALDRNEKLEVSVLDAIDYEHKSWSSISSQSVSNCFQHAGFIANEE</sequence>
<gene>
    <name evidence="2" type="ORF">AVEN_64520_1</name>
</gene>
<evidence type="ECO:0000313" key="3">
    <source>
        <dbReference type="Proteomes" id="UP000499080"/>
    </source>
</evidence>
<dbReference type="GO" id="GO:0005634">
    <property type="term" value="C:nucleus"/>
    <property type="evidence" value="ECO:0007669"/>
    <property type="project" value="TreeGrafter"/>
</dbReference>
<dbReference type="GO" id="GO:0003677">
    <property type="term" value="F:DNA binding"/>
    <property type="evidence" value="ECO:0007669"/>
    <property type="project" value="TreeGrafter"/>
</dbReference>
<evidence type="ECO:0000313" key="2">
    <source>
        <dbReference type="EMBL" id="GBM54173.1"/>
    </source>
</evidence>
<proteinExistence type="predicted"/>
<dbReference type="Proteomes" id="UP000499080">
    <property type="component" value="Unassembled WGS sequence"/>
</dbReference>
<dbReference type="PANTHER" id="PTHR19303:SF73">
    <property type="entry name" value="PROTEIN PDC2"/>
    <property type="match status" value="1"/>
</dbReference>
<keyword evidence="3" id="KW-1185">Reference proteome</keyword>
<protein>
    <recommendedName>
        <fullName evidence="1">DDE-1 domain-containing protein</fullName>
    </recommendedName>
</protein>
<dbReference type="OrthoDB" id="125347at2759"/>
<feature type="domain" description="DDE-1" evidence="1">
    <location>
        <begin position="26"/>
        <end position="137"/>
    </location>
</feature>
<reference evidence="2 3" key="1">
    <citation type="journal article" date="2019" name="Sci. Rep.">
        <title>Orb-weaving spider Araneus ventricosus genome elucidates the spidroin gene catalogue.</title>
        <authorList>
            <person name="Kono N."/>
            <person name="Nakamura H."/>
            <person name="Ohtoshi R."/>
            <person name="Moran D.A.P."/>
            <person name="Shinohara A."/>
            <person name="Yoshida Y."/>
            <person name="Fujiwara M."/>
            <person name="Mori M."/>
            <person name="Tomita M."/>
            <person name="Arakawa K."/>
        </authorList>
    </citation>
    <scope>NUCLEOTIDE SEQUENCE [LARGE SCALE GENOMIC DNA]</scope>
</reference>